<dbReference type="CDD" id="cd00885">
    <property type="entry name" value="cinA"/>
    <property type="match status" value="1"/>
</dbReference>
<dbReference type="KEGG" id="rbu:PG1C_05760"/>
<dbReference type="AlphaFoldDB" id="A0A0C5JQB6"/>
<protein>
    <recommendedName>
        <fullName evidence="1">MoaB/Mog domain-containing protein</fullName>
    </recommendedName>
</protein>
<dbReference type="Gene3D" id="3.40.980.10">
    <property type="entry name" value="MoaB/Mog-like domain"/>
    <property type="match status" value="1"/>
</dbReference>
<sequence>MRPSKSPAKAIGAIIIGDEITRGKREDGHFARLLKILAARNMHLAWAMYIGDDRQRLIDTFRRTLATDDIVFSFGGIGNTPDDHTRQAVAAAAGVDLFLHPEAEHEIRSRFIEMGREMTIESLDMGRFPVGSQIVPNPFNRIAGFSLGEHYFVPGFPQMAWPMVEWVLDTKYRHLFNATPTADAAILVWRGIESMLIPVMQEVESRYPGIKAFSLPFLGSETVRSHVELGVRGEPAAVAPAMSLLREGVLALGYTFDEKPAQE</sequence>
<evidence type="ECO:0000313" key="3">
    <source>
        <dbReference type="Proteomes" id="UP000061603"/>
    </source>
</evidence>
<dbReference type="PATRIC" id="fig|1565605.3.peg.1213"/>
<dbReference type="HOGENOM" id="CLU_030805_0_1_4"/>
<dbReference type="InterPro" id="IPR050101">
    <property type="entry name" value="CinA"/>
</dbReference>
<dbReference type="PANTHER" id="PTHR13939">
    <property type="entry name" value="NICOTINAMIDE-NUCLEOTIDE AMIDOHYDROLASE PNCC"/>
    <property type="match status" value="1"/>
</dbReference>
<accession>A0A0C5JQB6</accession>
<dbReference type="Pfam" id="PF00994">
    <property type="entry name" value="MoCF_biosynth"/>
    <property type="match status" value="1"/>
</dbReference>
<organism evidence="2 3">
    <name type="scientific">Rugosibacter aromaticivorans</name>
    <dbReference type="NCBI Taxonomy" id="1565605"/>
    <lineage>
        <taxon>Bacteria</taxon>
        <taxon>Pseudomonadati</taxon>
        <taxon>Pseudomonadota</taxon>
        <taxon>Betaproteobacteria</taxon>
        <taxon>Nitrosomonadales</taxon>
        <taxon>Sterolibacteriaceae</taxon>
        <taxon>Rugosibacter</taxon>
    </lineage>
</organism>
<dbReference type="InterPro" id="IPR001453">
    <property type="entry name" value="MoaB/Mog_dom"/>
</dbReference>
<dbReference type="InterPro" id="IPR036425">
    <property type="entry name" value="MoaB/Mog-like_dom_sf"/>
</dbReference>
<dbReference type="PANTHER" id="PTHR13939:SF0">
    <property type="entry name" value="NMN AMIDOHYDROLASE-LIKE PROTEIN YFAY"/>
    <property type="match status" value="1"/>
</dbReference>
<dbReference type="SUPFAM" id="SSF53218">
    <property type="entry name" value="Molybdenum cofactor biosynthesis proteins"/>
    <property type="match status" value="1"/>
</dbReference>
<dbReference type="STRING" id="1565605.PG1C_05760"/>
<dbReference type="EMBL" id="CP010554">
    <property type="protein sequence ID" value="AJP49446.1"/>
    <property type="molecule type" value="Genomic_DNA"/>
</dbReference>
<keyword evidence="3" id="KW-1185">Reference proteome</keyword>
<proteinExistence type="predicted"/>
<feature type="domain" description="MoaB/Mog" evidence="1">
    <location>
        <begin position="12"/>
        <end position="175"/>
    </location>
</feature>
<name>A0A0C5JQB6_9PROT</name>
<dbReference type="Proteomes" id="UP000061603">
    <property type="component" value="Chromosome"/>
</dbReference>
<dbReference type="SMART" id="SM00852">
    <property type="entry name" value="MoCF_biosynth"/>
    <property type="match status" value="1"/>
</dbReference>
<evidence type="ECO:0000313" key="2">
    <source>
        <dbReference type="EMBL" id="AJP49446.1"/>
    </source>
</evidence>
<gene>
    <name evidence="2" type="ORF">PG1C_05760</name>
</gene>
<reference evidence="2 3" key="1">
    <citation type="journal article" date="2015" name="Genome Announc.">
        <title>Complete Genome Sequence of a Novel Bacterium within the Family Rhodocyclaceae That Degrades Polycyclic Aromatic Hydrocarbons.</title>
        <authorList>
            <person name="Singleton D.R."/>
            <person name="Dickey A.N."/>
            <person name="Scholl E.H."/>
            <person name="Wright F.A."/>
            <person name="Aitken M.D."/>
        </authorList>
    </citation>
    <scope>NUCLEOTIDE SEQUENCE [LARGE SCALE GENOMIC DNA]</scope>
    <source>
        <strain evidence="3">PG1-Ca6</strain>
    </source>
</reference>
<evidence type="ECO:0000259" key="1">
    <source>
        <dbReference type="SMART" id="SM00852"/>
    </source>
</evidence>